<evidence type="ECO:0000256" key="2">
    <source>
        <dbReference type="SAM" id="MobiDB-lite"/>
    </source>
</evidence>
<evidence type="ECO:0000313" key="4">
    <source>
        <dbReference type="Proteomes" id="UP001220670"/>
    </source>
</evidence>
<gene>
    <name evidence="3" type="ORF">PO250_01785</name>
</gene>
<proteinExistence type="predicted"/>
<sequence length="493" mass="56206">MTIKNVIIDPAVNSSADTKILIHNAISNHNGSRLLILNDVYLTEAYKQEWFLKANPVLLNTKRANSILLHSNIESNERFIALINAHLRIPSIRKAFPNSDILISCIQIVDQLSDKRKTTGVIEKLSELYNADDELLWASLQKINLPKSYKRARKFIEILEKSKTLDVFRKAINALFDIHVRFLHLSSAKADQPIDLLGSHSKDNLFVLPASVVHSQSIYFHLLVEFCKQLPISLYLDSAIAYSDFFSPHEVIKAATTVTLLPGKDPIKTSIWSYQADNFYSSLQNDDQSVFIQWLFAKHPDIDMLKTPAEQEALQWRFNLAVSKMNYLLRLGAYLTVIDNNDQKQLVFIRFNSKNHKLVSYEFNLNKLYERANAASLNGSPLNEDHKKHSKDNDNIQDIREALKPFSEQLAKATHKIDEMKDSINELENQIEQLETQKPDIGALTGSEPDDHAAEISQSYNQVLAKQRASSKKNQPSQNPLQHLLKNDPTKNQ</sequence>
<comment type="caution">
    <text evidence="3">The sequence shown here is derived from an EMBL/GenBank/DDBJ whole genome shotgun (WGS) entry which is preliminary data.</text>
</comment>
<name>A0AAJ1HQY5_LIMMU</name>
<feature type="region of interest" description="Disordered" evidence="2">
    <location>
        <begin position="463"/>
        <end position="493"/>
    </location>
</feature>
<organism evidence="3 4">
    <name type="scientific">Limosilactobacillus mucosae</name>
    <name type="common">Lactobacillus mucosae</name>
    <dbReference type="NCBI Taxonomy" id="97478"/>
    <lineage>
        <taxon>Bacteria</taxon>
        <taxon>Bacillati</taxon>
        <taxon>Bacillota</taxon>
        <taxon>Bacilli</taxon>
        <taxon>Lactobacillales</taxon>
        <taxon>Lactobacillaceae</taxon>
        <taxon>Limosilactobacillus</taxon>
    </lineage>
</organism>
<feature type="compositionally biased region" description="Polar residues" evidence="2">
    <location>
        <begin position="472"/>
        <end position="481"/>
    </location>
</feature>
<accession>A0AAJ1HQY5</accession>
<evidence type="ECO:0000256" key="1">
    <source>
        <dbReference type="SAM" id="Coils"/>
    </source>
</evidence>
<dbReference type="AlphaFoldDB" id="A0AAJ1HQY5"/>
<dbReference type="Proteomes" id="UP001220670">
    <property type="component" value="Unassembled WGS sequence"/>
</dbReference>
<dbReference type="RefSeq" id="WP_272225726.1">
    <property type="nucleotide sequence ID" value="NZ_JAQONE010000005.1"/>
</dbReference>
<feature type="coiled-coil region" evidence="1">
    <location>
        <begin position="410"/>
        <end position="444"/>
    </location>
</feature>
<keyword evidence="1" id="KW-0175">Coiled coil</keyword>
<protein>
    <submittedName>
        <fullName evidence="3">Uncharacterized protein</fullName>
    </submittedName>
</protein>
<evidence type="ECO:0000313" key="3">
    <source>
        <dbReference type="EMBL" id="MDC2829066.1"/>
    </source>
</evidence>
<reference evidence="3" key="1">
    <citation type="submission" date="2023-01" db="EMBL/GenBank/DDBJ databases">
        <title>Genome analysis of 13 Lactobacillus isolated from gut of wild boar.</title>
        <authorList>
            <person name="Papp P."/>
            <person name="Libisch B."/>
            <person name="Nagy T."/>
            <person name="Olasz F."/>
        </authorList>
    </citation>
    <scope>NUCLEOTIDE SEQUENCE</scope>
    <source>
        <strain evidence="3">F146</strain>
    </source>
</reference>
<dbReference type="EMBL" id="JAQONE010000005">
    <property type="protein sequence ID" value="MDC2829066.1"/>
    <property type="molecule type" value="Genomic_DNA"/>
</dbReference>